<keyword evidence="1" id="KW-0472">Membrane</keyword>
<evidence type="ECO:0000256" key="1">
    <source>
        <dbReference type="SAM" id="Phobius"/>
    </source>
</evidence>
<protein>
    <recommendedName>
        <fullName evidence="4">YiaAB two helix domain-containing protein</fullName>
    </recommendedName>
</protein>
<dbReference type="EMBL" id="VBSB01000003">
    <property type="protein sequence ID" value="NTY58805.1"/>
    <property type="molecule type" value="Genomic_DNA"/>
</dbReference>
<name>A0ABX2JTJ3_9MYCO</name>
<organism evidence="2 3">
    <name type="scientific">Mycolicibacterium sphagni</name>
    <dbReference type="NCBI Taxonomy" id="1786"/>
    <lineage>
        <taxon>Bacteria</taxon>
        <taxon>Bacillati</taxon>
        <taxon>Actinomycetota</taxon>
        <taxon>Actinomycetes</taxon>
        <taxon>Mycobacteriales</taxon>
        <taxon>Mycobacteriaceae</taxon>
        <taxon>Mycolicibacterium</taxon>
    </lineage>
</organism>
<keyword evidence="3" id="KW-1185">Reference proteome</keyword>
<feature type="transmembrane region" description="Helical" evidence="1">
    <location>
        <begin position="33"/>
        <end position="52"/>
    </location>
</feature>
<proteinExistence type="predicted"/>
<gene>
    <name evidence="2" type="ORF">FEG63_04470</name>
</gene>
<comment type="caution">
    <text evidence="2">The sequence shown here is derived from an EMBL/GenBank/DDBJ whole genome shotgun (WGS) entry which is preliminary data.</text>
</comment>
<reference evidence="2 3" key="1">
    <citation type="submission" date="2019-05" db="EMBL/GenBank/DDBJ databases">
        <title>Mycolicibacterium sphagni ENV482 genome assembly.</title>
        <authorList>
            <person name="Chen W."/>
            <person name="Faulkner N.W."/>
            <person name="Hyman M.R."/>
        </authorList>
    </citation>
    <scope>NUCLEOTIDE SEQUENCE [LARGE SCALE GENOMIC DNA]</scope>
    <source>
        <strain evidence="2 3">ENV482</strain>
    </source>
</reference>
<dbReference type="Proteomes" id="UP000708347">
    <property type="component" value="Unassembled WGS sequence"/>
</dbReference>
<evidence type="ECO:0000313" key="2">
    <source>
        <dbReference type="EMBL" id="NTY58805.1"/>
    </source>
</evidence>
<keyword evidence="1" id="KW-1133">Transmembrane helix</keyword>
<dbReference type="RefSeq" id="WP_174396740.1">
    <property type="nucleotide sequence ID" value="NZ_VBSB01000003.1"/>
</dbReference>
<keyword evidence="1" id="KW-0812">Transmembrane</keyword>
<accession>A0ABX2JTJ3</accession>
<evidence type="ECO:0000313" key="3">
    <source>
        <dbReference type="Proteomes" id="UP000708347"/>
    </source>
</evidence>
<sequence>MRNAKPGSIFALLVVLPVGTALSGVLTWSLFGNFYGGLVFVGLFAIGVATENSRQARVTARRAQADAEVRKYISGLHDAAWQSGVDLNPPPQDT</sequence>
<evidence type="ECO:0008006" key="4">
    <source>
        <dbReference type="Google" id="ProtNLM"/>
    </source>
</evidence>